<comment type="caution">
    <text evidence="2">The sequence shown here is derived from an EMBL/GenBank/DDBJ whole genome shotgun (WGS) entry which is preliminary data.</text>
</comment>
<gene>
    <name evidence="2" type="ORF">BLNAU_13822</name>
</gene>
<evidence type="ECO:0000313" key="2">
    <source>
        <dbReference type="EMBL" id="KAK2951206.1"/>
    </source>
</evidence>
<sequence length="144" mass="17324">MVSGKVGRKSPKEISVAEIEICVTRYEDMRSFRKKREEQKKVRLAEEQKILGRLKSDEKKKQKEKDKSAEKEKERERELQRFKQEELRLLRKEERDRQPVYPSSFVFTLDGQLYGPCQLLRLCLFQPPDYRVDNKLNIATFFPR</sequence>
<evidence type="ECO:0000256" key="1">
    <source>
        <dbReference type="SAM" id="MobiDB-lite"/>
    </source>
</evidence>
<dbReference type="Proteomes" id="UP001281761">
    <property type="component" value="Unassembled WGS sequence"/>
</dbReference>
<dbReference type="EMBL" id="JARBJD010000122">
    <property type="protein sequence ID" value="KAK2951206.1"/>
    <property type="molecule type" value="Genomic_DNA"/>
</dbReference>
<accession>A0ABQ9XLS6</accession>
<protein>
    <submittedName>
        <fullName evidence="2">Uncharacterized protein</fullName>
    </submittedName>
</protein>
<keyword evidence="3" id="KW-1185">Reference proteome</keyword>
<proteinExistence type="predicted"/>
<evidence type="ECO:0000313" key="3">
    <source>
        <dbReference type="Proteomes" id="UP001281761"/>
    </source>
</evidence>
<name>A0ABQ9XLS6_9EUKA</name>
<feature type="region of interest" description="Disordered" evidence="1">
    <location>
        <begin position="53"/>
        <end position="78"/>
    </location>
</feature>
<organism evidence="2 3">
    <name type="scientific">Blattamonas nauphoetae</name>
    <dbReference type="NCBI Taxonomy" id="2049346"/>
    <lineage>
        <taxon>Eukaryota</taxon>
        <taxon>Metamonada</taxon>
        <taxon>Preaxostyla</taxon>
        <taxon>Oxymonadida</taxon>
        <taxon>Blattamonas</taxon>
    </lineage>
</organism>
<reference evidence="2 3" key="1">
    <citation type="journal article" date="2022" name="bioRxiv">
        <title>Genomics of Preaxostyla Flagellates Illuminates Evolutionary Transitions and the Path Towards Mitochondrial Loss.</title>
        <authorList>
            <person name="Novak L.V.F."/>
            <person name="Treitli S.C."/>
            <person name="Pyrih J."/>
            <person name="Halakuc P."/>
            <person name="Pipaliya S.V."/>
            <person name="Vacek V."/>
            <person name="Brzon O."/>
            <person name="Soukal P."/>
            <person name="Eme L."/>
            <person name="Dacks J.B."/>
            <person name="Karnkowska A."/>
            <person name="Elias M."/>
            <person name="Hampl V."/>
        </authorList>
    </citation>
    <scope>NUCLEOTIDE SEQUENCE [LARGE SCALE GENOMIC DNA]</scope>
    <source>
        <strain evidence="2">NAU3</strain>
        <tissue evidence="2">Gut</tissue>
    </source>
</reference>